<protein>
    <submittedName>
        <fullName evidence="1">Uncharacterized protein</fullName>
    </submittedName>
</protein>
<evidence type="ECO:0000313" key="2">
    <source>
        <dbReference type="Proteomes" id="UP001152747"/>
    </source>
</evidence>
<dbReference type="Proteomes" id="UP001152747">
    <property type="component" value="Unassembled WGS sequence"/>
</dbReference>
<dbReference type="AlphaFoldDB" id="A0A9P1N0E0"/>
<dbReference type="EMBL" id="CANHGI010000003">
    <property type="protein sequence ID" value="CAI5446347.1"/>
    <property type="molecule type" value="Genomic_DNA"/>
</dbReference>
<dbReference type="OrthoDB" id="10549816at2759"/>
<evidence type="ECO:0000313" key="1">
    <source>
        <dbReference type="EMBL" id="CAI5446347.1"/>
    </source>
</evidence>
<gene>
    <name evidence="1" type="ORF">CAMP_LOCUS8984</name>
</gene>
<organism evidence="1 2">
    <name type="scientific">Caenorhabditis angaria</name>
    <dbReference type="NCBI Taxonomy" id="860376"/>
    <lineage>
        <taxon>Eukaryota</taxon>
        <taxon>Metazoa</taxon>
        <taxon>Ecdysozoa</taxon>
        <taxon>Nematoda</taxon>
        <taxon>Chromadorea</taxon>
        <taxon>Rhabditida</taxon>
        <taxon>Rhabditina</taxon>
        <taxon>Rhabditomorpha</taxon>
        <taxon>Rhabditoidea</taxon>
        <taxon>Rhabditidae</taxon>
        <taxon>Peloderinae</taxon>
        <taxon>Caenorhabditis</taxon>
    </lineage>
</organism>
<accession>A0A9P1N0E0</accession>
<keyword evidence="2" id="KW-1185">Reference proteome</keyword>
<name>A0A9P1N0E0_9PELO</name>
<comment type="caution">
    <text evidence="1">The sequence shown here is derived from an EMBL/GenBank/DDBJ whole genome shotgun (WGS) entry which is preliminary data.</text>
</comment>
<reference evidence="1" key="1">
    <citation type="submission" date="2022-11" db="EMBL/GenBank/DDBJ databases">
        <authorList>
            <person name="Kikuchi T."/>
        </authorList>
    </citation>
    <scope>NUCLEOTIDE SEQUENCE</scope>
    <source>
        <strain evidence="1">PS1010</strain>
    </source>
</reference>
<proteinExistence type="predicted"/>
<sequence length="99" mass="11091">MCSNAPTTSSAGSKNSETYSREEIAYLESMVRVMKWAEQRSLEIRNQLVGTNESGPVISDTQQQANDILTQFFTADANGNNFPLNDFMHVFQSSPFQFS</sequence>